<feature type="transmembrane region" description="Helical" evidence="9">
    <location>
        <begin position="640"/>
        <end position="659"/>
    </location>
</feature>
<feature type="coiled-coil region" evidence="7">
    <location>
        <begin position="488"/>
        <end position="522"/>
    </location>
</feature>
<evidence type="ECO:0000256" key="8">
    <source>
        <dbReference type="SAM" id="MobiDB-lite"/>
    </source>
</evidence>
<dbReference type="KEGG" id="amuc:Pan181_04150"/>
<feature type="compositionally biased region" description="Polar residues" evidence="8">
    <location>
        <begin position="1212"/>
        <end position="1230"/>
    </location>
</feature>
<name>A0A518AHR0_9BACT</name>
<dbReference type="SUPFAM" id="SSF50182">
    <property type="entry name" value="Sm-like ribonucleoproteins"/>
    <property type="match status" value="1"/>
</dbReference>
<evidence type="ECO:0000259" key="11">
    <source>
        <dbReference type="Pfam" id="PF00924"/>
    </source>
</evidence>
<dbReference type="InterPro" id="IPR006685">
    <property type="entry name" value="MscS_channel_2nd"/>
</dbReference>
<evidence type="ECO:0000256" key="9">
    <source>
        <dbReference type="SAM" id="Phobius"/>
    </source>
</evidence>
<feature type="transmembrane region" description="Helical" evidence="9">
    <location>
        <begin position="595"/>
        <end position="611"/>
    </location>
</feature>
<feature type="coiled-coil region" evidence="7">
    <location>
        <begin position="192"/>
        <end position="292"/>
    </location>
</feature>
<dbReference type="InterPro" id="IPR011066">
    <property type="entry name" value="MscS_channel_C_sf"/>
</dbReference>
<reference evidence="14 15" key="1">
    <citation type="submission" date="2019-02" db="EMBL/GenBank/DDBJ databases">
        <title>Deep-cultivation of Planctomycetes and their phenomic and genomic characterization uncovers novel biology.</title>
        <authorList>
            <person name="Wiegand S."/>
            <person name="Jogler M."/>
            <person name="Boedeker C."/>
            <person name="Pinto D."/>
            <person name="Vollmers J."/>
            <person name="Rivas-Marin E."/>
            <person name="Kohn T."/>
            <person name="Peeters S.H."/>
            <person name="Heuer A."/>
            <person name="Rast P."/>
            <person name="Oberbeckmann S."/>
            <person name="Bunk B."/>
            <person name="Jeske O."/>
            <person name="Meyerdierks A."/>
            <person name="Storesund J.E."/>
            <person name="Kallscheuer N."/>
            <person name="Luecker S."/>
            <person name="Lage O.M."/>
            <person name="Pohl T."/>
            <person name="Merkel B.J."/>
            <person name="Hornburger P."/>
            <person name="Mueller R.-W."/>
            <person name="Bruemmer F."/>
            <person name="Labrenz M."/>
            <person name="Spormann A.M."/>
            <person name="Op den Camp H."/>
            <person name="Overmann J."/>
            <person name="Amann R."/>
            <person name="Jetten M.S.M."/>
            <person name="Mascher T."/>
            <person name="Medema M.H."/>
            <person name="Devos D.P."/>
            <person name="Kaster A.-K."/>
            <person name="Ovreas L."/>
            <person name="Rohde M."/>
            <person name="Galperin M.Y."/>
            <person name="Jogler C."/>
        </authorList>
    </citation>
    <scope>NUCLEOTIDE SEQUENCE [LARGE SCALE GENOMIC DNA]</scope>
    <source>
        <strain evidence="14 15">Pan181</strain>
    </source>
</reference>
<dbReference type="InterPro" id="IPR023408">
    <property type="entry name" value="MscS_beta-dom_sf"/>
</dbReference>
<dbReference type="AlphaFoldDB" id="A0A518AHR0"/>
<keyword evidence="4 9" id="KW-0812">Transmembrane</keyword>
<dbReference type="SUPFAM" id="SSF82689">
    <property type="entry name" value="Mechanosensitive channel protein MscS (YggB), C-terminal domain"/>
    <property type="match status" value="1"/>
</dbReference>
<dbReference type="PANTHER" id="PTHR30347">
    <property type="entry name" value="POTASSIUM CHANNEL RELATED"/>
    <property type="match status" value="1"/>
</dbReference>
<dbReference type="GO" id="GO:0005886">
    <property type="term" value="C:plasma membrane"/>
    <property type="evidence" value="ECO:0007669"/>
    <property type="project" value="UniProtKB-SubCell"/>
</dbReference>
<evidence type="ECO:0000313" key="15">
    <source>
        <dbReference type="Proteomes" id="UP000315750"/>
    </source>
</evidence>
<feature type="signal peptide" evidence="10">
    <location>
        <begin position="1"/>
        <end position="26"/>
    </location>
</feature>
<dbReference type="Pfam" id="PF21082">
    <property type="entry name" value="MS_channel_3rd"/>
    <property type="match status" value="1"/>
</dbReference>
<dbReference type="EMBL" id="CP036278">
    <property type="protein sequence ID" value="QDU54235.1"/>
    <property type="molecule type" value="Genomic_DNA"/>
</dbReference>
<evidence type="ECO:0000256" key="6">
    <source>
        <dbReference type="ARBA" id="ARBA00023136"/>
    </source>
</evidence>
<dbReference type="Gene3D" id="3.30.70.100">
    <property type="match status" value="1"/>
</dbReference>
<keyword evidence="10" id="KW-0732">Signal</keyword>
<feature type="region of interest" description="Disordered" evidence="8">
    <location>
        <begin position="1194"/>
        <end position="1230"/>
    </location>
</feature>
<feature type="compositionally biased region" description="Low complexity" evidence="8">
    <location>
        <begin position="68"/>
        <end position="77"/>
    </location>
</feature>
<dbReference type="PANTHER" id="PTHR30347:SF1">
    <property type="entry name" value="MECHANOSENSITIVE CHANNEL MSCK"/>
    <property type="match status" value="1"/>
</dbReference>
<feature type="transmembrane region" description="Helical" evidence="9">
    <location>
        <begin position="719"/>
        <end position="737"/>
    </location>
</feature>
<evidence type="ECO:0000256" key="10">
    <source>
        <dbReference type="SAM" id="SignalP"/>
    </source>
</evidence>
<dbReference type="InterPro" id="IPR049278">
    <property type="entry name" value="MS_channel_C"/>
</dbReference>
<gene>
    <name evidence="14" type="primary">mscM</name>
    <name evidence="14" type="ORF">Pan181_04150</name>
</gene>
<evidence type="ECO:0000256" key="7">
    <source>
        <dbReference type="SAM" id="Coils"/>
    </source>
</evidence>
<dbReference type="PROSITE" id="PS51257">
    <property type="entry name" value="PROKAR_LIPOPROTEIN"/>
    <property type="match status" value="1"/>
</dbReference>
<dbReference type="InterPro" id="IPR010920">
    <property type="entry name" value="LSM_dom_sf"/>
</dbReference>
<keyword evidence="6 9" id="KW-0472">Membrane</keyword>
<dbReference type="InterPro" id="IPR011014">
    <property type="entry name" value="MscS_channel_TM-2"/>
</dbReference>
<comment type="subcellular location">
    <subcellularLocation>
        <location evidence="1">Cell membrane</location>
        <topology evidence="1">Multi-pass membrane protein</topology>
    </subcellularLocation>
</comment>
<feature type="transmembrane region" description="Helical" evidence="9">
    <location>
        <begin position="749"/>
        <end position="770"/>
    </location>
</feature>
<evidence type="ECO:0000256" key="2">
    <source>
        <dbReference type="ARBA" id="ARBA00008017"/>
    </source>
</evidence>
<feature type="domain" description="Mechanosensitive ion channel MscS C-terminal" evidence="13">
    <location>
        <begin position="1102"/>
        <end position="1185"/>
    </location>
</feature>
<accession>A0A518AHR0</accession>
<evidence type="ECO:0000256" key="3">
    <source>
        <dbReference type="ARBA" id="ARBA00022475"/>
    </source>
</evidence>
<evidence type="ECO:0000256" key="5">
    <source>
        <dbReference type="ARBA" id="ARBA00022989"/>
    </source>
</evidence>
<evidence type="ECO:0000256" key="1">
    <source>
        <dbReference type="ARBA" id="ARBA00004651"/>
    </source>
</evidence>
<organism evidence="14 15">
    <name type="scientific">Aeoliella mucimassa</name>
    <dbReference type="NCBI Taxonomy" id="2527972"/>
    <lineage>
        <taxon>Bacteria</taxon>
        <taxon>Pseudomonadati</taxon>
        <taxon>Planctomycetota</taxon>
        <taxon>Planctomycetia</taxon>
        <taxon>Pirellulales</taxon>
        <taxon>Lacipirellulaceae</taxon>
        <taxon>Aeoliella</taxon>
    </lineage>
</organism>
<feature type="domain" description="Mechanosensitive ion channel inner membrane" evidence="12">
    <location>
        <begin position="596"/>
        <end position="929"/>
    </location>
</feature>
<keyword evidence="5 9" id="KW-1133">Transmembrane helix</keyword>
<feature type="transmembrane region" description="Helical" evidence="9">
    <location>
        <begin position="1012"/>
        <end position="1041"/>
    </location>
</feature>
<dbReference type="Pfam" id="PF00924">
    <property type="entry name" value="MS_channel_2nd"/>
    <property type="match status" value="1"/>
</dbReference>
<feature type="domain" description="Mechanosensitive ion channel MscS" evidence="11">
    <location>
        <begin position="1029"/>
        <end position="1094"/>
    </location>
</feature>
<sequence precursor="true">MDMPRLHLFVSLVILSCLPLTSWSLAQDSEPINPLRAAETPAAQPAAAATDTNNAAAPPANGESAPQPTANGDAAAPANPPTEQAPAEVKKEFTKAEIEAMQSGLDAQAVPEEEKTEAKQYYQDAIQSTNELQLKREELRRFAADHLEKPDEKDPDGPKQYSKSWYERRLALPVEHPWVSEIEKFDVRTADQAYLEKRAAELEQRSNEWNKKLEKLTTDPSKYKAFLNSFPSTRQAVEERLSETQKELEELTANGGSSTISNAKRVALLQRQAKLTAELQALDAQRDAYQRALSVYDVELKYTQRLADAYDKRLKDVRGEINARRQRAANEQVQEAEAEANRYKALIERNPDSLGTLATNNQALAKDIQSLVEQDQQVIEETTSATKLQGEISTDFTEFKQQFGDDSQLAQASGELLRKQRERLPRPSQLQGEILKRTNQRNNISFVRFNATQERKNLSNRDQVVAEMLQKVRAEDRSAAAKVIRQLLESKAEYLESYIENLDELEVNLNALIAAQIRLKDTAQDFRDFIAERDLWIRSCGPLWASDVRLTHDANLKNWRPFYLDPTLEALAWSLSPENWLQVLNDLQLAASRQPFIALSLSVAFLLLLWVQRRSRVQLRELGEEAEKKTCTDFMLSLRALYLTVIVSLPWPLLLWGIGKLLEGPPVEADFSLALSQALQLTAWLLLLTEFTRQCCRANGLVEAHLDAQRSWLAQLRRYLRWMPIVAIPLAFWQIGLDAQTGESLRSDSLGRLLFLAILAYSTFVLYRLLLSHNSSLYQFVMRGTSNWIVNLHKIWRPLFVLVPIVLAVMATLGYYYTAEQLAQRMLGTLAMLLLLLIAGGLLRRWVLLNRRLLAREQAMKRRAQLLAAATEGDEVASIAEIVEETVDLSALSQQTRKLLRVMLFVIGVVGVIMIWRDVFTALAWLDENALPWSRGEHPTTWGDLLRSLLAALVTYVAVRDLPSLLELVILQHLPIDSGVRYATATLARYSLLAIGIVVSAAALGIDGTSISWLVAAMGVGLGFGLQEIFANFVSGIILLFERPIRVGDIITLGDKTGIVSRIRIRATTITDWDRKEYVVPNKDLVTERLLNWTLSDQINRVVIEVGIAYGSDTDQACDLLRQIVKEHPIVLDDPAPLINFDGFGDSTLNLIVRCYLPNLDNRLQTIHELHTIINRRFNEAEIEIAFPQRDLHIRSMPPNWESPEKLRNPARGNSSESGDSAETSGSNNE</sequence>
<protein>
    <submittedName>
        <fullName evidence="14">Miniconductance mechanosensitive channel MscM</fullName>
    </submittedName>
</protein>
<dbReference type="SUPFAM" id="SSF82861">
    <property type="entry name" value="Mechanosensitive channel protein MscS (YggB), transmembrane region"/>
    <property type="match status" value="1"/>
</dbReference>
<feature type="transmembrane region" description="Helical" evidence="9">
    <location>
        <begin position="823"/>
        <end position="843"/>
    </location>
</feature>
<comment type="similarity">
    <text evidence="2">Belongs to the MscS (TC 1.A.23) family.</text>
</comment>
<dbReference type="InterPro" id="IPR052702">
    <property type="entry name" value="MscS-like_channel"/>
</dbReference>
<dbReference type="GO" id="GO:0008381">
    <property type="term" value="F:mechanosensitive monoatomic ion channel activity"/>
    <property type="evidence" value="ECO:0007669"/>
    <property type="project" value="UniProtKB-ARBA"/>
</dbReference>
<feature type="transmembrane region" description="Helical" evidence="9">
    <location>
        <begin position="987"/>
        <end position="1006"/>
    </location>
</feature>
<proteinExistence type="inferred from homology"/>
<feature type="transmembrane region" description="Helical" evidence="9">
    <location>
        <begin position="902"/>
        <end position="925"/>
    </location>
</feature>
<evidence type="ECO:0000259" key="12">
    <source>
        <dbReference type="Pfam" id="PF12794"/>
    </source>
</evidence>
<feature type="transmembrane region" description="Helical" evidence="9">
    <location>
        <begin position="799"/>
        <end position="817"/>
    </location>
</feature>
<feature type="chain" id="PRO_5021935302" evidence="10">
    <location>
        <begin position="27"/>
        <end position="1230"/>
    </location>
</feature>
<keyword evidence="7" id="KW-0175">Coiled coil</keyword>
<dbReference type="Proteomes" id="UP000315750">
    <property type="component" value="Chromosome"/>
</dbReference>
<keyword evidence="3" id="KW-1003">Cell membrane</keyword>
<dbReference type="OrthoDB" id="9809206at2"/>
<dbReference type="InterPro" id="IPR025692">
    <property type="entry name" value="MscS_IM_dom1"/>
</dbReference>
<feature type="compositionally biased region" description="Low complexity" evidence="8">
    <location>
        <begin position="39"/>
        <end position="61"/>
    </location>
</feature>
<evidence type="ECO:0000259" key="13">
    <source>
        <dbReference type="Pfam" id="PF21082"/>
    </source>
</evidence>
<dbReference type="Gene3D" id="1.10.287.1260">
    <property type="match status" value="1"/>
</dbReference>
<feature type="transmembrane region" description="Helical" evidence="9">
    <location>
        <begin position="945"/>
        <end position="966"/>
    </location>
</feature>
<evidence type="ECO:0000256" key="4">
    <source>
        <dbReference type="ARBA" id="ARBA00022692"/>
    </source>
</evidence>
<feature type="transmembrane region" description="Helical" evidence="9">
    <location>
        <begin position="671"/>
        <end position="688"/>
    </location>
</feature>
<feature type="region of interest" description="Disordered" evidence="8">
    <location>
        <begin position="39"/>
        <end position="89"/>
    </location>
</feature>
<keyword evidence="15" id="KW-1185">Reference proteome</keyword>
<dbReference type="Gene3D" id="2.30.30.60">
    <property type="match status" value="1"/>
</dbReference>
<dbReference type="Pfam" id="PF12794">
    <property type="entry name" value="MscS_TM"/>
    <property type="match status" value="1"/>
</dbReference>
<evidence type="ECO:0000313" key="14">
    <source>
        <dbReference type="EMBL" id="QDU54235.1"/>
    </source>
</evidence>